<dbReference type="AlphaFoldDB" id="B3PBD8"/>
<evidence type="ECO:0000256" key="1">
    <source>
        <dbReference type="SAM" id="SignalP"/>
    </source>
</evidence>
<dbReference type="HOGENOM" id="CLU_1500937_0_0_6"/>
<evidence type="ECO:0000313" key="2">
    <source>
        <dbReference type="EMBL" id="ACE83453.1"/>
    </source>
</evidence>
<dbReference type="KEGG" id="cja:CJA_2705"/>
<gene>
    <name evidence="2" type="ordered locus">CJA_2705</name>
</gene>
<keyword evidence="1" id="KW-0732">Signal</keyword>
<keyword evidence="3" id="KW-1185">Reference proteome</keyword>
<sequence>MYKKTFIGLSSLIVCASLQVSAANGPLFINSSGQGSCTSPTWVTLYSGNQPAPVTVFVEVKGLRCAQTGSANVVVRQTTNGVCNSGGLGLNSNDYNFEGSICGTWAVYPKVPDTVVQCPYPNALVYSGLNSSNIGSYIPSALNYCGHNLNPNCAISVVATNTGYTTNPPLSIYCSSNTQ</sequence>
<accession>B3PBD8</accession>
<name>B3PBD8_CELJU</name>
<evidence type="ECO:0008006" key="4">
    <source>
        <dbReference type="Google" id="ProtNLM"/>
    </source>
</evidence>
<dbReference type="Proteomes" id="UP000001036">
    <property type="component" value="Chromosome"/>
</dbReference>
<protein>
    <recommendedName>
        <fullName evidence="4">Secreted protein</fullName>
    </recommendedName>
</protein>
<dbReference type="EMBL" id="CP000934">
    <property type="protein sequence ID" value="ACE83453.1"/>
    <property type="molecule type" value="Genomic_DNA"/>
</dbReference>
<feature type="signal peptide" evidence="1">
    <location>
        <begin position="1"/>
        <end position="22"/>
    </location>
</feature>
<organism evidence="2 3">
    <name type="scientific">Cellvibrio japonicus (strain Ueda107)</name>
    <name type="common">Pseudomonas fluorescens subsp. cellulosa</name>
    <dbReference type="NCBI Taxonomy" id="498211"/>
    <lineage>
        <taxon>Bacteria</taxon>
        <taxon>Pseudomonadati</taxon>
        <taxon>Pseudomonadota</taxon>
        <taxon>Gammaproteobacteria</taxon>
        <taxon>Cellvibrionales</taxon>
        <taxon>Cellvibrionaceae</taxon>
        <taxon>Cellvibrio</taxon>
    </lineage>
</organism>
<dbReference type="RefSeq" id="WP_012488299.1">
    <property type="nucleotide sequence ID" value="NC_010995.1"/>
</dbReference>
<evidence type="ECO:0000313" key="3">
    <source>
        <dbReference type="Proteomes" id="UP000001036"/>
    </source>
</evidence>
<proteinExistence type="predicted"/>
<feature type="chain" id="PRO_5002796505" description="Secreted protein" evidence="1">
    <location>
        <begin position="23"/>
        <end position="179"/>
    </location>
</feature>
<reference evidence="2 3" key="1">
    <citation type="journal article" date="2008" name="J. Bacteriol.">
        <title>Insights into plant cell wall degradation from the genome sequence of the soil bacterium Cellvibrio japonicus.</title>
        <authorList>
            <person name="Deboy R.T."/>
            <person name="Mongodin E.F."/>
            <person name="Fouts D.E."/>
            <person name="Tailford L.E."/>
            <person name="Khouri H."/>
            <person name="Emerson J.B."/>
            <person name="Mohamoud Y."/>
            <person name="Watkins K."/>
            <person name="Henrissat B."/>
            <person name="Gilbert H.J."/>
            <person name="Nelson K.E."/>
        </authorList>
    </citation>
    <scope>NUCLEOTIDE SEQUENCE [LARGE SCALE GENOMIC DNA]</scope>
    <source>
        <strain evidence="2 3">Ueda107</strain>
    </source>
</reference>